<name>A0A9N9EUG8_9GLOM</name>
<feature type="domain" description="HMG box" evidence="2">
    <location>
        <begin position="74"/>
        <end position="142"/>
    </location>
</feature>
<dbReference type="OrthoDB" id="6247875at2759"/>
<dbReference type="Pfam" id="PF00505">
    <property type="entry name" value="HMG_box"/>
    <property type="match status" value="1"/>
</dbReference>
<reference evidence="3" key="1">
    <citation type="submission" date="2021-06" db="EMBL/GenBank/DDBJ databases">
        <authorList>
            <person name="Kallberg Y."/>
            <person name="Tangrot J."/>
            <person name="Rosling A."/>
        </authorList>
    </citation>
    <scope>NUCLEOTIDE SEQUENCE</scope>
    <source>
        <strain evidence="3">MT106</strain>
    </source>
</reference>
<proteinExistence type="predicted"/>
<evidence type="ECO:0000313" key="3">
    <source>
        <dbReference type="EMBL" id="CAG8686913.1"/>
    </source>
</evidence>
<dbReference type="AlphaFoldDB" id="A0A9N9EUG8"/>
<dbReference type="GO" id="GO:0005634">
    <property type="term" value="C:nucleus"/>
    <property type="evidence" value="ECO:0007669"/>
    <property type="project" value="UniProtKB-UniRule"/>
</dbReference>
<dbReference type="InterPro" id="IPR036910">
    <property type="entry name" value="HMG_box_dom_sf"/>
</dbReference>
<evidence type="ECO:0000256" key="1">
    <source>
        <dbReference type="PROSITE-ProRule" id="PRU00267"/>
    </source>
</evidence>
<feature type="DNA-binding region" description="HMG box" evidence="1">
    <location>
        <begin position="74"/>
        <end position="142"/>
    </location>
</feature>
<comment type="caution">
    <text evidence="3">The sequence shown here is derived from an EMBL/GenBank/DDBJ whole genome shotgun (WGS) entry which is preliminary data.</text>
</comment>
<dbReference type="SUPFAM" id="SSF47095">
    <property type="entry name" value="HMG-box"/>
    <property type="match status" value="1"/>
</dbReference>
<keyword evidence="1" id="KW-0539">Nucleus</keyword>
<keyword evidence="4" id="KW-1185">Reference proteome</keyword>
<dbReference type="PROSITE" id="PS50118">
    <property type="entry name" value="HMG_BOX_2"/>
    <property type="match status" value="1"/>
</dbReference>
<sequence>MNSSMVNEITTVNSHYSNDSNVITRPIIFINSSDPVNPKQTITHSDNSLMFRPPFPPVLEAGDIFGKKQNGTNPTKPPNAFILYRRAFVKSALVNGYKLPMTVISSMASQAWEQELPFVKDEYKKIAKEAKKNHDALFPKVPKPSESKRWRVYPIKPKNISTPEKTTPLTANKESLINSEPSTPSTLQIVNENDVTSNEWEQLFNFYVDLNNEKNDEQNVFIWEDFLENYDNSNQMDYMPELSTGNQRDTFLNIENSAQNFDIEPEMAFVHFEQNQISESLNSFDSLIESYQE</sequence>
<dbReference type="EMBL" id="CAJVPL010012653">
    <property type="protein sequence ID" value="CAG8686913.1"/>
    <property type="molecule type" value="Genomic_DNA"/>
</dbReference>
<dbReference type="InterPro" id="IPR009071">
    <property type="entry name" value="HMG_box_dom"/>
</dbReference>
<keyword evidence="1" id="KW-0238">DNA-binding</keyword>
<feature type="non-terminal residue" evidence="3">
    <location>
        <position position="293"/>
    </location>
</feature>
<dbReference type="GO" id="GO:0003677">
    <property type="term" value="F:DNA binding"/>
    <property type="evidence" value="ECO:0007669"/>
    <property type="project" value="UniProtKB-UniRule"/>
</dbReference>
<organism evidence="3 4">
    <name type="scientific">Ambispora gerdemannii</name>
    <dbReference type="NCBI Taxonomy" id="144530"/>
    <lineage>
        <taxon>Eukaryota</taxon>
        <taxon>Fungi</taxon>
        <taxon>Fungi incertae sedis</taxon>
        <taxon>Mucoromycota</taxon>
        <taxon>Glomeromycotina</taxon>
        <taxon>Glomeromycetes</taxon>
        <taxon>Archaeosporales</taxon>
        <taxon>Ambisporaceae</taxon>
        <taxon>Ambispora</taxon>
    </lineage>
</organism>
<accession>A0A9N9EUG8</accession>
<dbReference type="Gene3D" id="1.10.30.10">
    <property type="entry name" value="High mobility group box domain"/>
    <property type="match status" value="1"/>
</dbReference>
<protein>
    <submittedName>
        <fullName evidence="3">10380_t:CDS:1</fullName>
    </submittedName>
</protein>
<evidence type="ECO:0000313" key="4">
    <source>
        <dbReference type="Proteomes" id="UP000789831"/>
    </source>
</evidence>
<dbReference type="Proteomes" id="UP000789831">
    <property type="component" value="Unassembled WGS sequence"/>
</dbReference>
<evidence type="ECO:0000259" key="2">
    <source>
        <dbReference type="PROSITE" id="PS50118"/>
    </source>
</evidence>
<gene>
    <name evidence="3" type="ORF">AGERDE_LOCUS12946</name>
</gene>